<organism evidence="2 3">
    <name type="scientific">Coprinellus micaceus</name>
    <name type="common">Glistening ink-cap mushroom</name>
    <name type="synonym">Coprinus micaceus</name>
    <dbReference type="NCBI Taxonomy" id="71717"/>
    <lineage>
        <taxon>Eukaryota</taxon>
        <taxon>Fungi</taxon>
        <taxon>Dikarya</taxon>
        <taxon>Basidiomycota</taxon>
        <taxon>Agaricomycotina</taxon>
        <taxon>Agaricomycetes</taxon>
        <taxon>Agaricomycetidae</taxon>
        <taxon>Agaricales</taxon>
        <taxon>Agaricineae</taxon>
        <taxon>Psathyrellaceae</taxon>
        <taxon>Coprinellus</taxon>
    </lineage>
</organism>
<keyword evidence="3" id="KW-1185">Reference proteome</keyword>
<feature type="region of interest" description="Disordered" evidence="1">
    <location>
        <begin position="854"/>
        <end position="903"/>
    </location>
</feature>
<protein>
    <submittedName>
        <fullName evidence="2">Uncharacterized protein</fullName>
    </submittedName>
</protein>
<sequence length="903" mass="98904">MAEAIFEEHPLEQYLRDAGEMHELMPGTSLELIREIDIDRPLYQDLQEGDDSYLEGSEMEWRPPCLIVGLNALESFLSSAKPSSPCNPFVERFKYNVISSSLLATSLSAPNSHRSSLASIPGRLSHSRSTSLDLDAMKSGDGTLRYTPTYHYGPISIAAVATALFAGLGSRFLATLSLGCLSYFAYHHVKTSEAPCHDFTPTFNALDELVSSNATWETTVQDALQILEKEESHLLRTSAPSSTPTNALRVSVHTTLQTTRTQCDNVRQLFSALTCPTELAQLSEMYAPPSPIKSPLSLVETSPRPYSFPSRNMNLATPQNKRSTWHASYASLASMGSPPPSGLRKREKYRSGVSTLFQPEPATPSTASASGPVTPSPLSPLPVYSLGQIAEDINAKGKEEDVFADEDSFGPAALGFQRKRQVDGVGALSPPPSRDFRTPRTRRLSTATMASSRFTSAQTPRHPLSLFTLQQSLSAAISSKRYACSHLLALRFNEDEEEYWENVRSMMELLTTTFTDEAARLAEALEDVERQHLRDQNPTPDISREFEDLRKDGSESDPREKRNSWSPLGLSALAHRPVGSTSFAPMPSHLSRFAAHVASIMSSLEDAREHLRDCVDSLKEDSQQSSPSGSTHRRSRTSSNANEEGVEPEHRAILAYERLRRELGLALRECERGKQKLVDIVHPPLTPSSDEGSDGVPGFGHDPSDDSDKLDPVSPSEDEDDAALRHRPATVLLNGDVLPQEDDVTSHLLRESSIQALLGPPGVDQVYEADTGAVGIYTRERSKVTREERIRMMKARREAAAAGTSSTSGSGEGLGLFDGSASKSGGKRETWGPGGEVVQELKDVIWKVGEKRRKMQEQFQAQAHTRSPMQSSRAVEVPGVFDQVDGELNLPPLPESPSPASPM</sequence>
<dbReference type="STRING" id="71717.A0A4Y7TH85"/>
<feature type="compositionally biased region" description="Polar residues" evidence="1">
    <location>
        <begin position="356"/>
        <end position="371"/>
    </location>
</feature>
<dbReference type="Proteomes" id="UP000298030">
    <property type="component" value="Unassembled WGS sequence"/>
</dbReference>
<feature type="region of interest" description="Disordered" evidence="1">
    <location>
        <begin position="423"/>
        <end position="457"/>
    </location>
</feature>
<feature type="region of interest" description="Disordered" evidence="1">
    <location>
        <begin position="617"/>
        <end position="649"/>
    </location>
</feature>
<dbReference type="EMBL" id="QPFP01000013">
    <property type="protein sequence ID" value="TEB33278.1"/>
    <property type="molecule type" value="Genomic_DNA"/>
</dbReference>
<feature type="compositionally biased region" description="Polar residues" evidence="1">
    <location>
        <begin position="444"/>
        <end position="457"/>
    </location>
</feature>
<name>A0A4Y7TH85_COPMI</name>
<comment type="caution">
    <text evidence="2">The sequence shown here is derived from an EMBL/GenBank/DDBJ whole genome shotgun (WGS) entry which is preliminary data.</text>
</comment>
<feature type="compositionally biased region" description="Polar residues" evidence="1">
    <location>
        <begin position="857"/>
        <end position="873"/>
    </location>
</feature>
<evidence type="ECO:0000256" key="1">
    <source>
        <dbReference type="SAM" id="MobiDB-lite"/>
    </source>
</evidence>
<proteinExistence type="predicted"/>
<feature type="region of interest" description="Disordered" evidence="1">
    <location>
        <begin position="356"/>
        <end position="376"/>
    </location>
</feature>
<reference evidence="2 3" key="1">
    <citation type="journal article" date="2019" name="Nat. Ecol. Evol.">
        <title>Megaphylogeny resolves global patterns of mushroom evolution.</title>
        <authorList>
            <person name="Varga T."/>
            <person name="Krizsan K."/>
            <person name="Foldi C."/>
            <person name="Dima B."/>
            <person name="Sanchez-Garcia M."/>
            <person name="Sanchez-Ramirez S."/>
            <person name="Szollosi G.J."/>
            <person name="Szarkandi J.G."/>
            <person name="Papp V."/>
            <person name="Albert L."/>
            <person name="Andreopoulos W."/>
            <person name="Angelini C."/>
            <person name="Antonin V."/>
            <person name="Barry K.W."/>
            <person name="Bougher N.L."/>
            <person name="Buchanan P."/>
            <person name="Buyck B."/>
            <person name="Bense V."/>
            <person name="Catcheside P."/>
            <person name="Chovatia M."/>
            <person name="Cooper J."/>
            <person name="Damon W."/>
            <person name="Desjardin D."/>
            <person name="Finy P."/>
            <person name="Geml J."/>
            <person name="Haridas S."/>
            <person name="Hughes K."/>
            <person name="Justo A."/>
            <person name="Karasinski D."/>
            <person name="Kautmanova I."/>
            <person name="Kiss B."/>
            <person name="Kocsube S."/>
            <person name="Kotiranta H."/>
            <person name="LaButti K.M."/>
            <person name="Lechner B.E."/>
            <person name="Liimatainen K."/>
            <person name="Lipzen A."/>
            <person name="Lukacs Z."/>
            <person name="Mihaltcheva S."/>
            <person name="Morgado L.N."/>
            <person name="Niskanen T."/>
            <person name="Noordeloos M.E."/>
            <person name="Ohm R.A."/>
            <person name="Ortiz-Santana B."/>
            <person name="Ovrebo C."/>
            <person name="Racz N."/>
            <person name="Riley R."/>
            <person name="Savchenko A."/>
            <person name="Shiryaev A."/>
            <person name="Soop K."/>
            <person name="Spirin V."/>
            <person name="Szebenyi C."/>
            <person name="Tomsovsky M."/>
            <person name="Tulloss R.E."/>
            <person name="Uehling J."/>
            <person name="Grigoriev I.V."/>
            <person name="Vagvolgyi C."/>
            <person name="Papp T."/>
            <person name="Martin F.M."/>
            <person name="Miettinen O."/>
            <person name="Hibbett D.S."/>
            <person name="Nagy L.G."/>
        </authorList>
    </citation>
    <scope>NUCLEOTIDE SEQUENCE [LARGE SCALE GENOMIC DNA]</scope>
    <source>
        <strain evidence="2 3">FP101781</strain>
    </source>
</reference>
<feature type="compositionally biased region" description="Basic and acidic residues" evidence="1">
    <location>
        <begin position="702"/>
        <end position="711"/>
    </location>
</feature>
<dbReference type="OrthoDB" id="21151at2759"/>
<evidence type="ECO:0000313" key="2">
    <source>
        <dbReference type="EMBL" id="TEB33278.1"/>
    </source>
</evidence>
<feature type="non-terminal residue" evidence="2">
    <location>
        <position position="903"/>
    </location>
</feature>
<evidence type="ECO:0000313" key="3">
    <source>
        <dbReference type="Proteomes" id="UP000298030"/>
    </source>
</evidence>
<accession>A0A4Y7TH85</accession>
<feature type="compositionally biased region" description="Low complexity" evidence="1">
    <location>
        <begin position="800"/>
        <end position="809"/>
    </location>
</feature>
<feature type="compositionally biased region" description="Pro residues" evidence="1">
    <location>
        <begin position="891"/>
        <end position="903"/>
    </location>
</feature>
<feature type="region of interest" description="Disordered" evidence="1">
    <location>
        <begin position="797"/>
        <end position="834"/>
    </location>
</feature>
<feature type="region of interest" description="Disordered" evidence="1">
    <location>
        <begin position="678"/>
        <end position="723"/>
    </location>
</feature>
<gene>
    <name evidence="2" type="ORF">FA13DRAFT_1773458</name>
</gene>
<dbReference type="AlphaFoldDB" id="A0A4Y7TH85"/>